<protein>
    <submittedName>
        <fullName evidence="2">Uncharacterized protein</fullName>
    </submittedName>
</protein>
<feature type="compositionally biased region" description="Basic and acidic residues" evidence="1">
    <location>
        <begin position="99"/>
        <end position="120"/>
    </location>
</feature>
<accession>A0A699KCQ6</accession>
<dbReference type="EMBL" id="BKCJ010504448">
    <property type="protein sequence ID" value="GFA87147.1"/>
    <property type="molecule type" value="Genomic_DNA"/>
</dbReference>
<proteinExistence type="predicted"/>
<organism evidence="2">
    <name type="scientific">Tanacetum cinerariifolium</name>
    <name type="common">Dalmatian daisy</name>
    <name type="synonym">Chrysanthemum cinerariifolium</name>
    <dbReference type="NCBI Taxonomy" id="118510"/>
    <lineage>
        <taxon>Eukaryota</taxon>
        <taxon>Viridiplantae</taxon>
        <taxon>Streptophyta</taxon>
        <taxon>Embryophyta</taxon>
        <taxon>Tracheophyta</taxon>
        <taxon>Spermatophyta</taxon>
        <taxon>Magnoliopsida</taxon>
        <taxon>eudicotyledons</taxon>
        <taxon>Gunneridae</taxon>
        <taxon>Pentapetalae</taxon>
        <taxon>asterids</taxon>
        <taxon>campanulids</taxon>
        <taxon>Asterales</taxon>
        <taxon>Asteraceae</taxon>
        <taxon>Asteroideae</taxon>
        <taxon>Anthemideae</taxon>
        <taxon>Anthemidinae</taxon>
        <taxon>Tanacetum</taxon>
    </lineage>
</organism>
<evidence type="ECO:0000313" key="2">
    <source>
        <dbReference type="EMBL" id="GFA87147.1"/>
    </source>
</evidence>
<feature type="non-terminal residue" evidence="2">
    <location>
        <position position="1"/>
    </location>
</feature>
<dbReference type="AlphaFoldDB" id="A0A699KCQ6"/>
<evidence type="ECO:0000256" key="1">
    <source>
        <dbReference type="SAM" id="MobiDB-lite"/>
    </source>
</evidence>
<comment type="caution">
    <text evidence="2">The sequence shown here is derived from an EMBL/GenBank/DDBJ whole genome shotgun (WGS) entry which is preliminary data.</text>
</comment>
<reference evidence="2" key="1">
    <citation type="journal article" date="2019" name="Sci. Rep.">
        <title>Draft genome of Tanacetum cinerariifolium, the natural source of mosquito coil.</title>
        <authorList>
            <person name="Yamashiro T."/>
            <person name="Shiraishi A."/>
            <person name="Satake H."/>
            <person name="Nakayama K."/>
        </authorList>
    </citation>
    <scope>NUCLEOTIDE SEQUENCE</scope>
</reference>
<sequence length="232" mass="27654">KAKLFMEFIKKRRKLFAAKRDEEKRNKPPTMAQQRIIMSTYLKNMDGWKIKSLKKKSFAKIQELFDKAMKRINNFVDLRTELVEESSKKNEAETTQESSSKREGDEIEQERSKKQKMEDDKESEELKKCLEIIPDDVTIDATPLSSKSLIIVDYKIYKEGKKNYFQIFRAYGNSQMYLTFSKLLKSFDREDLEVLWRLVKDRFVKTKPVDNMDSFLLHTLKIMFEHHVKDNV</sequence>
<name>A0A699KCQ6_TANCI</name>
<feature type="region of interest" description="Disordered" evidence="1">
    <location>
        <begin position="86"/>
        <end position="120"/>
    </location>
</feature>
<gene>
    <name evidence="2" type="ORF">Tci_659119</name>
</gene>